<dbReference type="SUPFAM" id="SSF52317">
    <property type="entry name" value="Class I glutamine amidotransferase-like"/>
    <property type="match status" value="1"/>
</dbReference>
<dbReference type="Pfam" id="PF01965">
    <property type="entry name" value="DJ-1_PfpI"/>
    <property type="match status" value="1"/>
</dbReference>
<comment type="caution">
    <text evidence="2">The sequence shown here is derived from an EMBL/GenBank/DDBJ whole genome shotgun (WGS) entry which is preliminary data.</text>
</comment>
<evidence type="ECO:0000259" key="1">
    <source>
        <dbReference type="Pfam" id="PF01965"/>
    </source>
</evidence>
<dbReference type="PANTHER" id="PTHR43130:SF2">
    <property type="entry name" value="DJ-1_PFPI DOMAIN-CONTAINING PROTEIN"/>
    <property type="match status" value="1"/>
</dbReference>
<dbReference type="PANTHER" id="PTHR43130">
    <property type="entry name" value="ARAC-FAMILY TRANSCRIPTIONAL REGULATOR"/>
    <property type="match status" value="1"/>
</dbReference>
<name>A0A7K0C5K2_9ACTN</name>
<accession>A0A7K0C5K2</accession>
<evidence type="ECO:0000313" key="3">
    <source>
        <dbReference type="Proteomes" id="UP000487268"/>
    </source>
</evidence>
<dbReference type="GO" id="GO:0050549">
    <property type="term" value="F:cyclohexyl-isocyanide hydratase activity"/>
    <property type="evidence" value="ECO:0007669"/>
    <property type="project" value="UniProtKB-EC"/>
</dbReference>
<organism evidence="2 3">
    <name type="scientific">Actinomadura macrotermitis</name>
    <dbReference type="NCBI Taxonomy" id="2585200"/>
    <lineage>
        <taxon>Bacteria</taxon>
        <taxon>Bacillati</taxon>
        <taxon>Actinomycetota</taxon>
        <taxon>Actinomycetes</taxon>
        <taxon>Streptosporangiales</taxon>
        <taxon>Thermomonosporaceae</taxon>
        <taxon>Actinomadura</taxon>
    </lineage>
</organism>
<dbReference type="RefSeq" id="WP_153538745.1">
    <property type="nucleotide sequence ID" value="NZ_WEGH01000004.1"/>
</dbReference>
<dbReference type="InterPro" id="IPR052158">
    <property type="entry name" value="INH-QAR"/>
</dbReference>
<dbReference type="InterPro" id="IPR029062">
    <property type="entry name" value="Class_I_gatase-like"/>
</dbReference>
<dbReference type="EMBL" id="WEGH01000004">
    <property type="protein sequence ID" value="MQY08104.1"/>
    <property type="molecule type" value="Genomic_DNA"/>
</dbReference>
<gene>
    <name evidence="2" type="primary">inhA_3</name>
    <name evidence="2" type="ORF">ACRB68_62100</name>
</gene>
<protein>
    <submittedName>
        <fullName evidence="2">Isonitrile hydratase</fullName>
        <ecNumber evidence="2">4.2.1.103</ecNumber>
    </submittedName>
</protein>
<dbReference type="GO" id="GO:0006355">
    <property type="term" value="P:regulation of DNA-templated transcription"/>
    <property type="evidence" value="ECO:0007669"/>
    <property type="project" value="TreeGrafter"/>
</dbReference>
<dbReference type="Gene3D" id="3.40.50.880">
    <property type="match status" value="1"/>
</dbReference>
<evidence type="ECO:0000313" key="2">
    <source>
        <dbReference type="EMBL" id="MQY08104.1"/>
    </source>
</evidence>
<dbReference type="EC" id="4.2.1.103" evidence="2"/>
<keyword evidence="3" id="KW-1185">Reference proteome</keyword>
<proteinExistence type="predicted"/>
<keyword evidence="2" id="KW-0456">Lyase</keyword>
<dbReference type="Proteomes" id="UP000487268">
    <property type="component" value="Unassembled WGS sequence"/>
</dbReference>
<feature type="domain" description="DJ-1/PfpI" evidence="1">
    <location>
        <begin position="6"/>
        <end position="169"/>
    </location>
</feature>
<dbReference type="InterPro" id="IPR002818">
    <property type="entry name" value="DJ-1/PfpI"/>
</dbReference>
<dbReference type="OrthoDB" id="4265717at2"/>
<dbReference type="AlphaFoldDB" id="A0A7K0C5K2"/>
<dbReference type="CDD" id="cd03139">
    <property type="entry name" value="GATase1_PfpI_2"/>
    <property type="match status" value="1"/>
</dbReference>
<reference evidence="2 3" key="1">
    <citation type="submission" date="2019-10" db="EMBL/GenBank/DDBJ databases">
        <title>Actinomadura rubteroloni sp. nov. and Actinomadura macrotermitis sp. nov., isolated from the gut of fungus growing-termite Macrotermes natalensis.</title>
        <authorList>
            <person name="Benndorf R."/>
            <person name="Martin K."/>
            <person name="Kuefner M."/>
            <person name="De Beer W."/>
            <person name="Kaster A.-K."/>
            <person name="Vollmers J."/>
            <person name="Poulsen M."/>
            <person name="Beemelmanns C."/>
        </authorList>
    </citation>
    <scope>NUCLEOTIDE SEQUENCE [LARGE SCALE GENOMIC DNA]</scope>
    <source>
        <strain evidence="2 3">RB68</strain>
    </source>
</reference>
<sequence length="232" mass="23939">MTKTFAFVLYPGLTALDLIGPLQVLGALQDFGLGVEAVTVAADLEPLGTDTSVRLAASHTFAQVPRPDGLIVPGGAAPTFAALADETLLGYVRTAAETAEVVGSVCTGALVLGAAGLLDGRRATTHWTALPMLERLGATPVSERWVRDGRVITAAGVSAGIDMALALAAELAGQDAARLVQLGIEYDPRPPLGPIDWPGVDRAPFEAWMAGEAGKALADRPDLLDRLLPQAG</sequence>